<dbReference type="OrthoDB" id="1442218at2"/>
<gene>
    <name evidence="2" type="ORF">EAH69_06830</name>
</gene>
<name>A0A3L9MBX5_9FLAO</name>
<evidence type="ECO:0000313" key="3">
    <source>
        <dbReference type="Proteomes" id="UP000275348"/>
    </source>
</evidence>
<organism evidence="2 3">
    <name type="scientific">Faecalibacter macacae</name>
    <dbReference type="NCBI Taxonomy" id="1859289"/>
    <lineage>
        <taxon>Bacteria</taxon>
        <taxon>Pseudomonadati</taxon>
        <taxon>Bacteroidota</taxon>
        <taxon>Flavobacteriia</taxon>
        <taxon>Flavobacteriales</taxon>
        <taxon>Weeksellaceae</taxon>
        <taxon>Faecalibacter</taxon>
    </lineage>
</organism>
<proteinExistence type="predicted"/>
<evidence type="ECO:0000256" key="1">
    <source>
        <dbReference type="SAM" id="Coils"/>
    </source>
</evidence>
<reference evidence="2 3" key="1">
    <citation type="submission" date="2018-10" db="EMBL/GenBank/DDBJ databases">
        <authorList>
            <person name="Chen X."/>
        </authorList>
    </citation>
    <scope>NUCLEOTIDE SEQUENCE [LARGE SCALE GENOMIC DNA]</scope>
    <source>
        <strain evidence="2 3">YIM 102668</strain>
    </source>
</reference>
<sequence length="185" mass="21227">MNKTILTIFLLFSTFGFGQSTTELKSEIDQIKKEINTLRNEINSVKSQNLYLKKALDINNPILKLEKNNTTYQITKVVGNRKEKTISINFLIISKDENKTSIIQDFSVVDLNGNVYKADLYKSSDTNPKLTVGVPINVKIVFKDVVDEIQILKLFNFSTRNEPEINSANFSKSIQEFRDLNVIWE</sequence>
<dbReference type="EMBL" id="RDOJ01000007">
    <property type="protein sequence ID" value="RLZ10498.1"/>
    <property type="molecule type" value="Genomic_DNA"/>
</dbReference>
<keyword evidence="1" id="KW-0175">Coiled coil</keyword>
<dbReference type="Proteomes" id="UP000275348">
    <property type="component" value="Unassembled WGS sequence"/>
</dbReference>
<comment type="caution">
    <text evidence="2">The sequence shown here is derived from an EMBL/GenBank/DDBJ whole genome shotgun (WGS) entry which is preliminary data.</text>
</comment>
<feature type="coiled-coil region" evidence="1">
    <location>
        <begin position="21"/>
        <end position="48"/>
    </location>
</feature>
<keyword evidence="3" id="KW-1185">Reference proteome</keyword>
<dbReference type="AlphaFoldDB" id="A0A3L9MBX5"/>
<accession>A0A3L9MBX5</accession>
<dbReference type="RefSeq" id="WP_121934444.1">
    <property type="nucleotide sequence ID" value="NZ_RDOJ01000007.1"/>
</dbReference>
<evidence type="ECO:0000313" key="2">
    <source>
        <dbReference type="EMBL" id="RLZ10498.1"/>
    </source>
</evidence>
<protein>
    <submittedName>
        <fullName evidence="2">Transposase</fullName>
    </submittedName>
</protein>